<dbReference type="PRINTS" id="PR00385">
    <property type="entry name" value="P450"/>
</dbReference>
<dbReference type="InterPro" id="IPR017972">
    <property type="entry name" value="Cyt_P450_CS"/>
</dbReference>
<feature type="binding site" description="axial binding residue" evidence="6">
    <location>
        <position position="414"/>
    </location>
    <ligand>
        <name>heme</name>
        <dbReference type="ChEBI" id="CHEBI:30413"/>
    </ligand>
    <ligandPart>
        <name>Fe</name>
        <dbReference type="ChEBI" id="CHEBI:18248"/>
    </ligandPart>
</feature>
<evidence type="ECO:0000256" key="2">
    <source>
        <dbReference type="ARBA" id="ARBA00010617"/>
    </source>
</evidence>
<evidence type="ECO:0000256" key="6">
    <source>
        <dbReference type="PIRSR" id="PIRSR602401-1"/>
    </source>
</evidence>
<dbReference type="InterPro" id="IPR050196">
    <property type="entry name" value="Cytochrome_P450_Monoox"/>
</dbReference>
<protein>
    <submittedName>
        <fullName evidence="9">Cytochrome P450</fullName>
    </submittedName>
</protein>
<evidence type="ECO:0000256" key="5">
    <source>
        <dbReference type="ARBA" id="ARBA00023033"/>
    </source>
</evidence>
<accession>A0A914C0M8</accession>
<evidence type="ECO:0000256" key="4">
    <source>
        <dbReference type="ARBA" id="ARBA00023004"/>
    </source>
</evidence>
<dbReference type="GO" id="GO:0020037">
    <property type="term" value="F:heme binding"/>
    <property type="evidence" value="ECO:0007669"/>
    <property type="project" value="InterPro"/>
</dbReference>
<dbReference type="GO" id="GO:0005506">
    <property type="term" value="F:iron ion binding"/>
    <property type="evidence" value="ECO:0007669"/>
    <property type="project" value="InterPro"/>
</dbReference>
<keyword evidence="7" id="KW-0560">Oxidoreductase</keyword>
<reference evidence="9" key="1">
    <citation type="submission" date="2022-11" db="UniProtKB">
        <authorList>
            <consortium name="WormBaseParasite"/>
        </authorList>
    </citation>
    <scope>IDENTIFICATION</scope>
</reference>
<dbReference type="PANTHER" id="PTHR24291:SF194">
    <property type="entry name" value="CYTOCHROME P450 FAMILY"/>
    <property type="match status" value="1"/>
</dbReference>
<dbReference type="InterPro" id="IPR001128">
    <property type="entry name" value="Cyt_P450"/>
</dbReference>
<dbReference type="PANTHER" id="PTHR24291">
    <property type="entry name" value="CYTOCHROME P450 FAMILY 4"/>
    <property type="match status" value="1"/>
</dbReference>
<name>A0A914C0M8_9BILA</name>
<evidence type="ECO:0000256" key="1">
    <source>
        <dbReference type="ARBA" id="ARBA00001971"/>
    </source>
</evidence>
<evidence type="ECO:0000313" key="9">
    <source>
        <dbReference type="WBParaSite" id="ACRNAN_Path_1448.g5679.t1"/>
    </source>
</evidence>
<comment type="cofactor">
    <cofactor evidence="1 6">
        <name>heme</name>
        <dbReference type="ChEBI" id="CHEBI:30413"/>
    </cofactor>
</comment>
<dbReference type="PRINTS" id="PR00463">
    <property type="entry name" value="EP450I"/>
</dbReference>
<dbReference type="InterPro" id="IPR002401">
    <property type="entry name" value="Cyt_P450_E_grp-I"/>
</dbReference>
<dbReference type="SUPFAM" id="SSF48264">
    <property type="entry name" value="Cytochrome P450"/>
    <property type="match status" value="1"/>
</dbReference>
<keyword evidence="5 7" id="KW-0503">Monooxygenase</keyword>
<dbReference type="Proteomes" id="UP000887540">
    <property type="component" value="Unplaced"/>
</dbReference>
<keyword evidence="8" id="KW-1185">Reference proteome</keyword>
<keyword evidence="6 7" id="KW-0479">Metal-binding</keyword>
<evidence type="ECO:0000313" key="8">
    <source>
        <dbReference type="Proteomes" id="UP000887540"/>
    </source>
</evidence>
<dbReference type="GO" id="GO:0016705">
    <property type="term" value="F:oxidoreductase activity, acting on paired donors, with incorporation or reduction of molecular oxygen"/>
    <property type="evidence" value="ECO:0007669"/>
    <property type="project" value="InterPro"/>
</dbReference>
<organism evidence="8 9">
    <name type="scientific">Acrobeloides nanus</name>
    <dbReference type="NCBI Taxonomy" id="290746"/>
    <lineage>
        <taxon>Eukaryota</taxon>
        <taxon>Metazoa</taxon>
        <taxon>Ecdysozoa</taxon>
        <taxon>Nematoda</taxon>
        <taxon>Chromadorea</taxon>
        <taxon>Rhabditida</taxon>
        <taxon>Tylenchina</taxon>
        <taxon>Cephalobomorpha</taxon>
        <taxon>Cephaloboidea</taxon>
        <taxon>Cephalobidae</taxon>
        <taxon>Acrobeloides</taxon>
    </lineage>
</organism>
<proteinExistence type="inferred from homology"/>
<comment type="similarity">
    <text evidence="2 7">Belongs to the cytochrome P450 family.</text>
</comment>
<keyword evidence="3 6" id="KW-0349">Heme</keyword>
<dbReference type="WBParaSite" id="ACRNAN_Path_1448.g5679.t1">
    <property type="protein sequence ID" value="ACRNAN_Path_1448.g5679.t1"/>
    <property type="gene ID" value="ACRNAN_Path_1448.g5679"/>
</dbReference>
<dbReference type="PROSITE" id="PS00086">
    <property type="entry name" value="CYTOCHROME_P450"/>
    <property type="match status" value="1"/>
</dbReference>
<dbReference type="AlphaFoldDB" id="A0A914C0M8"/>
<evidence type="ECO:0000256" key="3">
    <source>
        <dbReference type="ARBA" id="ARBA00022617"/>
    </source>
</evidence>
<dbReference type="Pfam" id="PF00067">
    <property type="entry name" value="p450"/>
    <property type="match status" value="1"/>
</dbReference>
<dbReference type="Gene3D" id="1.10.630.10">
    <property type="entry name" value="Cytochrome P450"/>
    <property type="match status" value="1"/>
</dbReference>
<sequence>MHRKRFAGIPSPRSYPILGHVPITKPDVEGFVDQIMGMASLYPDEPRMVTFWAGPMPSVMLYSAELAEVIYTSSKHLNKGMFYDFLLPWLGEGLVTSKSEKWRPRRKLLTPTFHYDILKNFVYVFNHQSEILVNKLNEHIKTNEVVEIGSFVTLCALDIICETSMGQSVNAQTLKDSEYVRAVYRINDIVQRRQKYPLMWNDTLFWLFGDGKEHKWAINVLHSFTRKVIMDRKTRLHEEGSAGLGRLAFLDLLLDMEKNGDIDLGDIQEEVDTFMFEGHDTTATGITFVLHMLGCYPEIQEKAYAELQTICGTSEEITFEHLGQLKYLECVIKETLRLHPSVPIYARRMEEDDKIGGFTIPAGTQILVNAFLIHRDPKHWPDPEIFRPERFMLESNNRRHPFAFVPFSAGSRNCIGQRFAIMEEKIVVAWVLRNFKIVSLKRRDETRLKTELILRPIEGVRLQLTPRPK</sequence>
<keyword evidence="4 6" id="KW-0408">Iron</keyword>
<dbReference type="GO" id="GO:0004497">
    <property type="term" value="F:monooxygenase activity"/>
    <property type="evidence" value="ECO:0007669"/>
    <property type="project" value="UniProtKB-KW"/>
</dbReference>
<evidence type="ECO:0000256" key="7">
    <source>
        <dbReference type="RuleBase" id="RU000461"/>
    </source>
</evidence>
<dbReference type="InterPro" id="IPR036396">
    <property type="entry name" value="Cyt_P450_sf"/>
</dbReference>